<dbReference type="Proteomes" id="UP000228593">
    <property type="component" value="Unassembled WGS sequence"/>
</dbReference>
<name>A0A2G8T772_9BURK</name>
<gene>
    <name evidence="3" type="ORF">CR103_01080</name>
</gene>
<keyword evidence="1" id="KW-0472">Membrane</keyword>
<protein>
    <submittedName>
        <fullName evidence="3">Pilus assembly protein TadE</fullName>
    </submittedName>
</protein>
<dbReference type="InterPro" id="IPR028087">
    <property type="entry name" value="Tad_N"/>
</dbReference>
<keyword evidence="4" id="KW-1185">Reference proteome</keyword>
<comment type="caution">
    <text evidence="3">The sequence shown here is derived from an EMBL/GenBank/DDBJ whole genome shotgun (WGS) entry which is preliminary data.</text>
</comment>
<keyword evidence="1" id="KW-1133">Transmembrane helix</keyword>
<dbReference type="Pfam" id="PF13400">
    <property type="entry name" value="Tad"/>
    <property type="match status" value="1"/>
</dbReference>
<evidence type="ECO:0000256" key="1">
    <source>
        <dbReference type="SAM" id="Phobius"/>
    </source>
</evidence>
<dbReference type="OrthoDB" id="8595764at2"/>
<feature type="transmembrane region" description="Helical" evidence="1">
    <location>
        <begin position="34"/>
        <end position="60"/>
    </location>
</feature>
<proteinExistence type="predicted"/>
<keyword evidence="1" id="KW-0812">Transmembrane</keyword>
<accession>A0A2G8T772</accession>
<evidence type="ECO:0000313" key="4">
    <source>
        <dbReference type="Proteomes" id="UP000228593"/>
    </source>
</evidence>
<sequence length="515" mass="53309">MEARICDSLQNTSRYTSLYRLRQKPAPFRNQRGGIAVITAIMIIGLVGICGLALDLGLIYNRKVELRNVANAAALGAAKKLNGTPSGINAAVAAAASAVAALKYQYDTTAFSWSDSAIKFSTSPDPQGAWVDAGTAAATPGRFYYVRVRTDQLPDAGNVRTLLMGVVSPDFVTVTVASEATAGRATIDAAPLAVCAMSNTPNSSRANPPGPPELVQYGFRRGVSYDLNNLAPTGVAPVLRANFLVNPLAQPGTPGSAADVQPASVGPYVCTGTLGIPRITGDTIAVVPAFPLASLYKQLNSRFDQYADGLCNFHAAPPDVNVKSYFSSAIPWMTIPPSPTSQQTALCNGGAADVTCTAPGRTKLQTIADLPAPGGPAAQYGPVWAYAKAVPFTTYSPGVPEPLPNGYTTFTTASWSNLYGGQTSAGYPGGSSTPYKALTGVNFSAPSAAHRPGAKGRRVLNVPLLDCAPMPSNSATVLAIGKFFMTVPATANTLAAEFAGAVPVDSIGGKVELFP</sequence>
<reference evidence="3 4" key="1">
    <citation type="submission" date="2017-10" db="EMBL/GenBank/DDBJ databases">
        <title>Massilia psychrophilum sp. nov., a novel purple-pigmented bacterium isolated from Tianshan glacier, Xinjiang Municipality, China.</title>
        <authorList>
            <person name="Wang H."/>
        </authorList>
    </citation>
    <scope>NUCLEOTIDE SEQUENCE [LARGE SCALE GENOMIC DNA]</scope>
    <source>
        <strain evidence="3 4">JCM 30813</strain>
    </source>
</reference>
<feature type="domain" description="Putative Flp pilus-assembly TadG-like N-terminal" evidence="2">
    <location>
        <begin position="33"/>
        <end position="78"/>
    </location>
</feature>
<dbReference type="AlphaFoldDB" id="A0A2G8T772"/>
<evidence type="ECO:0000313" key="3">
    <source>
        <dbReference type="EMBL" id="PIL41829.1"/>
    </source>
</evidence>
<evidence type="ECO:0000259" key="2">
    <source>
        <dbReference type="Pfam" id="PF13400"/>
    </source>
</evidence>
<dbReference type="EMBL" id="PDOB01000001">
    <property type="protein sequence ID" value="PIL41829.1"/>
    <property type="molecule type" value="Genomic_DNA"/>
</dbReference>
<organism evidence="3 4">
    <name type="scientific">Massilia psychrophila</name>
    <dbReference type="NCBI Taxonomy" id="1603353"/>
    <lineage>
        <taxon>Bacteria</taxon>
        <taxon>Pseudomonadati</taxon>
        <taxon>Pseudomonadota</taxon>
        <taxon>Betaproteobacteria</taxon>
        <taxon>Burkholderiales</taxon>
        <taxon>Oxalobacteraceae</taxon>
        <taxon>Telluria group</taxon>
        <taxon>Massilia</taxon>
    </lineage>
</organism>